<reference evidence="1 2" key="2">
    <citation type="submission" date="2018-11" db="EMBL/GenBank/DDBJ databases">
        <authorList>
            <consortium name="Pathogen Informatics"/>
        </authorList>
    </citation>
    <scope>NUCLEOTIDE SEQUENCE [LARGE SCALE GENOMIC DNA]</scope>
</reference>
<sequence>MFFIALGCYDTLLQDFGKTSFFIANRVDAVAVSNDSTF</sequence>
<proteinExistence type="predicted"/>
<reference evidence="3" key="1">
    <citation type="submission" date="2017-02" db="UniProtKB">
        <authorList>
            <consortium name="WormBaseParasite"/>
        </authorList>
    </citation>
    <scope>IDENTIFICATION</scope>
</reference>
<accession>A0A0N4THT7</accession>
<keyword evidence="2" id="KW-1185">Reference proteome</keyword>
<evidence type="ECO:0000313" key="1">
    <source>
        <dbReference type="EMBL" id="VDN88923.1"/>
    </source>
</evidence>
<dbReference type="Proteomes" id="UP000278627">
    <property type="component" value="Unassembled WGS sequence"/>
</dbReference>
<dbReference type="WBParaSite" id="BPAG_0000777601-mRNA-1">
    <property type="protein sequence ID" value="BPAG_0000777601-mRNA-1"/>
    <property type="gene ID" value="BPAG_0000777601"/>
</dbReference>
<dbReference type="EMBL" id="UZAD01009310">
    <property type="protein sequence ID" value="VDN88923.1"/>
    <property type="molecule type" value="Genomic_DNA"/>
</dbReference>
<gene>
    <name evidence="1" type="ORF">BPAG_LOCUS7737</name>
</gene>
<name>A0A0N4THT7_BRUPA</name>
<protein>
    <submittedName>
        <fullName evidence="3">Lipoprotein</fullName>
    </submittedName>
</protein>
<dbReference type="AlphaFoldDB" id="A0A0N4THT7"/>
<organism evidence="3">
    <name type="scientific">Brugia pahangi</name>
    <name type="common">Filarial nematode worm</name>
    <dbReference type="NCBI Taxonomy" id="6280"/>
    <lineage>
        <taxon>Eukaryota</taxon>
        <taxon>Metazoa</taxon>
        <taxon>Ecdysozoa</taxon>
        <taxon>Nematoda</taxon>
        <taxon>Chromadorea</taxon>
        <taxon>Rhabditida</taxon>
        <taxon>Spirurina</taxon>
        <taxon>Spiruromorpha</taxon>
        <taxon>Filarioidea</taxon>
        <taxon>Onchocercidae</taxon>
        <taxon>Brugia</taxon>
    </lineage>
</organism>
<evidence type="ECO:0000313" key="3">
    <source>
        <dbReference type="WBParaSite" id="BPAG_0000777601-mRNA-1"/>
    </source>
</evidence>
<evidence type="ECO:0000313" key="2">
    <source>
        <dbReference type="Proteomes" id="UP000278627"/>
    </source>
</evidence>